<dbReference type="SUPFAM" id="SSF52440">
    <property type="entry name" value="PreATP-grasp domain"/>
    <property type="match status" value="1"/>
</dbReference>
<dbReference type="PaxDb" id="880073-Calab_2210"/>
<organism evidence="11 12">
    <name type="scientific">Caldithrix abyssi DSM 13497</name>
    <dbReference type="NCBI Taxonomy" id="880073"/>
    <lineage>
        <taxon>Bacteria</taxon>
        <taxon>Pseudomonadati</taxon>
        <taxon>Calditrichota</taxon>
        <taxon>Calditrichia</taxon>
        <taxon>Calditrichales</taxon>
        <taxon>Calditrichaceae</taxon>
        <taxon>Caldithrix</taxon>
    </lineage>
</organism>
<dbReference type="Proteomes" id="UP000004671">
    <property type="component" value="Chromosome"/>
</dbReference>
<dbReference type="InterPro" id="IPR005482">
    <property type="entry name" value="Biotin_COase_C"/>
</dbReference>
<dbReference type="SMART" id="SM00878">
    <property type="entry name" value="Biotin_carb_C"/>
    <property type="match status" value="1"/>
</dbReference>
<keyword evidence="12" id="KW-1185">Reference proteome</keyword>
<dbReference type="PROSITE" id="PS00867">
    <property type="entry name" value="CPSASE_2"/>
    <property type="match status" value="1"/>
</dbReference>
<evidence type="ECO:0000256" key="7">
    <source>
        <dbReference type="PROSITE-ProRule" id="PRU00409"/>
    </source>
</evidence>
<dbReference type="NCBIfam" id="NF006367">
    <property type="entry name" value="PRK08591.1"/>
    <property type="match status" value="1"/>
</dbReference>
<dbReference type="PROSITE" id="PS50979">
    <property type="entry name" value="BC"/>
    <property type="match status" value="1"/>
</dbReference>
<proteinExistence type="predicted"/>
<feature type="domain" description="Biotin carboxylation" evidence="9">
    <location>
        <begin position="1"/>
        <end position="446"/>
    </location>
</feature>
<dbReference type="eggNOG" id="COG0439">
    <property type="taxonomic scope" value="Bacteria"/>
</dbReference>
<dbReference type="FunFam" id="3.40.50.20:FF:000010">
    <property type="entry name" value="Propionyl-CoA carboxylase subunit alpha"/>
    <property type="match status" value="1"/>
</dbReference>
<dbReference type="PANTHER" id="PTHR18866">
    <property type="entry name" value="CARBOXYLASE:PYRUVATE/ACETYL-COA/PROPIONYL-COA CARBOXYLASE"/>
    <property type="match status" value="1"/>
</dbReference>
<dbReference type="InterPro" id="IPR005479">
    <property type="entry name" value="CPAse_ATP-bd"/>
</dbReference>
<evidence type="ECO:0000313" key="13">
    <source>
        <dbReference type="Proteomes" id="UP000183868"/>
    </source>
</evidence>
<dbReference type="PROSITE" id="PS50975">
    <property type="entry name" value="ATP_GRASP"/>
    <property type="match status" value="1"/>
</dbReference>
<dbReference type="InParanoid" id="H1XWI2"/>
<dbReference type="GO" id="GO:2001295">
    <property type="term" value="P:malonyl-CoA biosynthetic process"/>
    <property type="evidence" value="ECO:0007669"/>
    <property type="project" value="UniProtKB-UniPathway"/>
</dbReference>
<dbReference type="EMBL" id="CP018099">
    <property type="protein sequence ID" value="APF17741.1"/>
    <property type="molecule type" value="Genomic_DNA"/>
</dbReference>
<dbReference type="SMART" id="SM01209">
    <property type="entry name" value="GARS_A"/>
    <property type="match status" value="1"/>
</dbReference>
<evidence type="ECO:0000256" key="4">
    <source>
        <dbReference type="ARBA" id="ARBA00022840"/>
    </source>
</evidence>
<accession>H1XWI2</accession>
<reference evidence="11 12" key="1">
    <citation type="submission" date="2011-09" db="EMBL/GenBank/DDBJ databases">
        <title>The permanent draft genome of Caldithrix abyssi DSM 13497.</title>
        <authorList>
            <consortium name="US DOE Joint Genome Institute (JGI-PGF)"/>
            <person name="Lucas S."/>
            <person name="Han J."/>
            <person name="Lapidus A."/>
            <person name="Bruce D."/>
            <person name="Goodwin L."/>
            <person name="Pitluck S."/>
            <person name="Peters L."/>
            <person name="Kyrpides N."/>
            <person name="Mavromatis K."/>
            <person name="Ivanova N."/>
            <person name="Mikhailova N."/>
            <person name="Chertkov O."/>
            <person name="Detter J.C."/>
            <person name="Tapia R."/>
            <person name="Han C."/>
            <person name="Land M."/>
            <person name="Hauser L."/>
            <person name="Markowitz V."/>
            <person name="Cheng J.-F."/>
            <person name="Hugenholtz P."/>
            <person name="Woyke T."/>
            <person name="Wu D."/>
            <person name="Spring S."/>
            <person name="Brambilla E."/>
            <person name="Klenk H.-P."/>
            <person name="Eisen J.A."/>
        </authorList>
    </citation>
    <scope>NUCLEOTIDE SEQUENCE [LARGE SCALE GENOMIC DNA]</scope>
    <source>
        <strain evidence="11 12">DSM 13497</strain>
    </source>
</reference>
<dbReference type="Pfam" id="PF02785">
    <property type="entry name" value="Biotin_carb_C"/>
    <property type="match status" value="1"/>
</dbReference>
<dbReference type="InterPro" id="IPR005481">
    <property type="entry name" value="BC-like_N"/>
</dbReference>
<dbReference type="InterPro" id="IPR011761">
    <property type="entry name" value="ATP-grasp"/>
</dbReference>
<evidence type="ECO:0000256" key="1">
    <source>
        <dbReference type="ARBA" id="ARBA00022598"/>
    </source>
</evidence>
<dbReference type="EMBL" id="CM001402">
    <property type="protein sequence ID" value="EHO41820.1"/>
    <property type="molecule type" value="Genomic_DNA"/>
</dbReference>
<protein>
    <submittedName>
        <fullName evidence="10 11">Acetyl-CoA carboxylase, biotin carboxylase</fullName>
    </submittedName>
</protein>
<dbReference type="NCBIfam" id="TIGR00514">
    <property type="entry name" value="accC"/>
    <property type="match status" value="1"/>
</dbReference>
<evidence type="ECO:0000313" key="12">
    <source>
        <dbReference type="Proteomes" id="UP000004671"/>
    </source>
</evidence>
<dbReference type="InterPro" id="IPR011054">
    <property type="entry name" value="Rudment_hybrid_motif"/>
</dbReference>
<dbReference type="STRING" id="880073.Cabys_990"/>
<dbReference type="PROSITE" id="PS00866">
    <property type="entry name" value="CPSASE_1"/>
    <property type="match status" value="1"/>
</dbReference>
<dbReference type="RefSeq" id="WP_006928999.1">
    <property type="nucleotide sequence ID" value="NZ_CM001402.1"/>
</dbReference>
<evidence type="ECO:0000259" key="9">
    <source>
        <dbReference type="PROSITE" id="PS50979"/>
    </source>
</evidence>
<evidence type="ECO:0000256" key="3">
    <source>
        <dbReference type="ARBA" id="ARBA00022741"/>
    </source>
</evidence>
<dbReference type="InterPro" id="IPR004549">
    <property type="entry name" value="Acetyl_CoA_COase_biotin_COase"/>
</dbReference>
<keyword evidence="2" id="KW-0479">Metal-binding</keyword>
<evidence type="ECO:0000256" key="6">
    <source>
        <dbReference type="ARBA" id="ARBA00023267"/>
    </source>
</evidence>
<sequence>MFKKILVANRGEIALRIIRTCKDMGIQSVAVYSEIDRKSPHVLFADEAYPLGGVTSTESYLRGDKIIEIALQHDVQAIHPGYGFLSENADFARAVRQAGLIFIGPPPEAIELMGSKTAARILMREHDVPTIPGTLEPITSEREALKVAEEIGYPILLKASAGGGGKGMRLVHRAEELADALQGAAREAQSAFGDASVYIEKYLEKPRHIEFQILADQHGNIVHLGERECSIQRRHQKIIEEAPSVVLTPELRQQMGEAAIKAARACGYHNAGTIEFMLDKDGRFYFLEMNTRLQVEHPVTELVTGLDLVQEQILVAAGKKLAIQQSYTSFYGHAIECRLYAEDADNNFSPSPGTITFLRPAMGPGIREDSGVAEGNEISLYYDPMISKLIAWGANREQAINRMIRALKEYQLAGIKTNFGFLLRVLQHPAFKAGQLSTTFIDQHREDLFKEDLAETEALALAALLGHVKRPAKSFKIAQQNNKPATSQWKIVGRMKNAR</sequence>
<dbReference type="HOGENOM" id="CLU_000395_3_2_0"/>
<dbReference type="PANTHER" id="PTHR18866:SF127">
    <property type="match status" value="1"/>
</dbReference>
<gene>
    <name evidence="10" type="ORF">Cabys_990</name>
    <name evidence="11" type="ORF">Calab_2210</name>
</gene>
<evidence type="ECO:0000256" key="5">
    <source>
        <dbReference type="ARBA" id="ARBA00022842"/>
    </source>
</evidence>
<dbReference type="KEGG" id="caby:Cabys_990"/>
<feature type="domain" description="ATP-grasp" evidence="8">
    <location>
        <begin position="120"/>
        <end position="317"/>
    </location>
</feature>
<dbReference type="SUPFAM" id="SSF56059">
    <property type="entry name" value="Glutathione synthetase ATP-binding domain-like"/>
    <property type="match status" value="1"/>
</dbReference>
<dbReference type="FunFam" id="3.30.1490.20:FF:000018">
    <property type="entry name" value="Biotin carboxylase"/>
    <property type="match status" value="1"/>
</dbReference>
<dbReference type="InterPro" id="IPR016185">
    <property type="entry name" value="PreATP-grasp_dom_sf"/>
</dbReference>
<reference evidence="10 13" key="2">
    <citation type="submission" date="2016-11" db="EMBL/GenBank/DDBJ databases">
        <title>Genomic analysis of Caldithrix abyssi and proposal of a novel bacterial phylum Caldithrichaeota.</title>
        <authorList>
            <person name="Kublanov I."/>
            <person name="Sigalova O."/>
            <person name="Gavrilov S."/>
            <person name="Lebedinsky A."/>
            <person name="Ivanova N."/>
            <person name="Daum C."/>
            <person name="Reddy T."/>
            <person name="Klenk H.P."/>
            <person name="Goker M."/>
            <person name="Reva O."/>
            <person name="Miroshnichenko M."/>
            <person name="Kyprides N."/>
            <person name="Woyke T."/>
            <person name="Gelfand M."/>
        </authorList>
    </citation>
    <scope>NUCLEOTIDE SEQUENCE [LARGE SCALE GENOMIC DNA]</scope>
    <source>
        <strain evidence="10 13">LF13</strain>
    </source>
</reference>
<dbReference type="SUPFAM" id="SSF51246">
    <property type="entry name" value="Rudiment single hybrid motif"/>
    <property type="match status" value="1"/>
</dbReference>
<keyword evidence="4 7" id="KW-0067">ATP-binding</keyword>
<keyword evidence="6" id="KW-0092">Biotin</keyword>
<evidence type="ECO:0000313" key="10">
    <source>
        <dbReference type="EMBL" id="APF17741.1"/>
    </source>
</evidence>
<name>H1XWI2_CALAY</name>
<dbReference type="FunFam" id="3.30.470.20:FF:000028">
    <property type="entry name" value="Methylcrotonoyl-CoA carboxylase subunit alpha, mitochondrial"/>
    <property type="match status" value="1"/>
</dbReference>
<dbReference type="InterPro" id="IPR011764">
    <property type="entry name" value="Biotin_carboxylation_dom"/>
</dbReference>
<keyword evidence="3 7" id="KW-0547">Nucleotide-binding</keyword>
<dbReference type="GO" id="GO:0005524">
    <property type="term" value="F:ATP binding"/>
    <property type="evidence" value="ECO:0007669"/>
    <property type="project" value="UniProtKB-UniRule"/>
</dbReference>
<dbReference type="UniPathway" id="UPA00655">
    <property type="reaction ID" value="UER00711"/>
</dbReference>
<dbReference type="Proteomes" id="UP000183868">
    <property type="component" value="Chromosome"/>
</dbReference>
<keyword evidence="5" id="KW-0460">Magnesium</keyword>
<evidence type="ECO:0000259" key="8">
    <source>
        <dbReference type="PROSITE" id="PS50975"/>
    </source>
</evidence>
<dbReference type="Gene3D" id="3.30.470.20">
    <property type="entry name" value="ATP-grasp fold, B domain"/>
    <property type="match status" value="1"/>
</dbReference>
<dbReference type="GO" id="GO:0016874">
    <property type="term" value="F:ligase activity"/>
    <property type="evidence" value="ECO:0007669"/>
    <property type="project" value="UniProtKB-KW"/>
</dbReference>
<dbReference type="InterPro" id="IPR050856">
    <property type="entry name" value="Biotin_carboxylase_complex"/>
</dbReference>
<dbReference type="OrthoDB" id="9807469at2"/>
<dbReference type="Pfam" id="PF02786">
    <property type="entry name" value="CPSase_L_D2"/>
    <property type="match status" value="1"/>
</dbReference>
<keyword evidence="1" id="KW-0436">Ligase</keyword>
<dbReference type="AlphaFoldDB" id="H1XWI2"/>
<dbReference type="Pfam" id="PF00289">
    <property type="entry name" value="Biotin_carb_N"/>
    <property type="match status" value="1"/>
</dbReference>
<evidence type="ECO:0000256" key="2">
    <source>
        <dbReference type="ARBA" id="ARBA00022723"/>
    </source>
</evidence>
<dbReference type="GO" id="GO:0046872">
    <property type="term" value="F:metal ion binding"/>
    <property type="evidence" value="ECO:0007669"/>
    <property type="project" value="UniProtKB-KW"/>
</dbReference>
<evidence type="ECO:0000313" key="11">
    <source>
        <dbReference type="EMBL" id="EHO41820.1"/>
    </source>
</evidence>